<dbReference type="EMBL" id="BGPR01020240">
    <property type="protein sequence ID" value="GBN84143.1"/>
    <property type="molecule type" value="Genomic_DNA"/>
</dbReference>
<evidence type="ECO:0000313" key="2">
    <source>
        <dbReference type="Proteomes" id="UP000499080"/>
    </source>
</evidence>
<keyword evidence="2" id="KW-1185">Reference proteome</keyword>
<dbReference type="Proteomes" id="UP000499080">
    <property type="component" value="Unassembled WGS sequence"/>
</dbReference>
<dbReference type="OrthoDB" id="6154603at2759"/>
<organism evidence="1 2">
    <name type="scientific">Araneus ventricosus</name>
    <name type="common">Orbweaver spider</name>
    <name type="synonym">Epeira ventricosa</name>
    <dbReference type="NCBI Taxonomy" id="182803"/>
    <lineage>
        <taxon>Eukaryota</taxon>
        <taxon>Metazoa</taxon>
        <taxon>Ecdysozoa</taxon>
        <taxon>Arthropoda</taxon>
        <taxon>Chelicerata</taxon>
        <taxon>Arachnida</taxon>
        <taxon>Araneae</taxon>
        <taxon>Araneomorphae</taxon>
        <taxon>Entelegynae</taxon>
        <taxon>Araneoidea</taxon>
        <taxon>Araneidae</taxon>
        <taxon>Araneus</taxon>
    </lineage>
</organism>
<protein>
    <recommendedName>
        <fullName evidence="3">Transposase Tc1-like domain-containing protein</fullName>
    </recommendedName>
</protein>
<evidence type="ECO:0000313" key="1">
    <source>
        <dbReference type="EMBL" id="GBN84143.1"/>
    </source>
</evidence>
<dbReference type="AlphaFoldDB" id="A0A4Y2S8H2"/>
<accession>A0A4Y2S8H2</accession>
<proteinExistence type="predicted"/>
<name>A0A4Y2S8H2_ARAVE</name>
<evidence type="ECO:0008006" key="3">
    <source>
        <dbReference type="Google" id="ProtNLM"/>
    </source>
</evidence>
<sequence>MESSVSLHFPVVSALWGETQKHQGLATPWAGDVVTNSGTILAADEIIRKNRRITTREIAVELSIRKGTAHRIIHKKLGYGKICAHWVSKHLSENQKIARGGLDTSATQEFLH</sequence>
<comment type="caution">
    <text evidence="1">The sequence shown here is derived from an EMBL/GenBank/DDBJ whole genome shotgun (WGS) entry which is preliminary data.</text>
</comment>
<gene>
    <name evidence="1" type="ORF">AVEN_101973_1</name>
</gene>
<reference evidence="1 2" key="1">
    <citation type="journal article" date="2019" name="Sci. Rep.">
        <title>Orb-weaving spider Araneus ventricosus genome elucidates the spidroin gene catalogue.</title>
        <authorList>
            <person name="Kono N."/>
            <person name="Nakamura H."/>
            <person name="Ohtoshi R."/>
            <person name="Moran D.A.P."/>
            <person name="Shinohara A."/>
            <person name="Yoshida Y."/>
            <person name="Fujiwara M."/>
            <person name="Mori M."/>
            <person name="Tomita M."/>
            <person name="Arakawa K."/>
        </authorList>
    </citation>
    <scope>NUCLEOTIDE SEQUENCE [LARGE SCALE GENOMIC DNA]</scope>
</reference>